<dbReference type="AlphaFoldDB" id="K1QRE9"/>
<dbReference type="InParanoid" id="K1QRE9"/>
<dbReference type="HOGENOM" id="CLU_1628660_0_0_1"/>
<name>K1QRE9_MAGGI</name>
<protein>
    <submittedName>
        <fullName evidence="1">Uncharacterized protein</fullName>
    </submittedName>
</protein>
<organism evidence="1">
    <name type="scientific">Magallana gigas</name>
    <name type="common">Pacific oyster</name>
    <name type="synonym">Crassostrea gigas</name>
    <dbReference type="NCBI Taxonomy" id="29159"/>
    <lineage>
        <taxon>Eukaryota</taxon>
        <taxon>Metazoa</taxon>
        <taxon>Spiralia</taxon>
        <taxon>Lophotrochozoa</taxon>
        <taxon>Mollusca</taxon>
        <taxon>Bivalvia</taxon>
        <taxon>Autobranchia</taxon>
        <taxon>Pteriomorphia</taxon>
        <taxon>Ostreida</taxon>
        <taxon>Ostreoidea</taxon>
        <taxon>Ostreidae</taxon>
        <taxon>Magallana</taxon>
    </lineage>
</organism>
<proteinExistence type="predicted"/>
<dbReference type="EMBL" id="JH817877">
    <property type="protein sequence ID" value="EKC33749.1"/>
    <property type="molecule type" value="Genomic_DNA"/>
</dbReference>
<evidence type="ECO:0000313" key="1">
    <source>
        <dbReference type="EMBL" id="EKC33749.1"/>
    </source>
</evidence>
<gene>
    <name evidence="1" type="ORF">CGI_10023284</name>
</gene>
<reference evidence="1" key="1">
    <citation type="journal article" date="2012" name="Nature">
        <title>The oyster genome reveals stress adaptation and complexity of shell formation.</title>
        <authorList>
            <person name="Zhang G."/>
            <person name="Fang X."/>
            <person name="Guo X."/>
            <person name="Li L."/>
            <person name="Luo R."/>
            <person name="Xu F."/>
            <person name="Yang P."/>
            <person name="Zhang L."/>
            <person name="Wang X."/>
            <person name="Qi H."/>
            <person name="Xiong Z."/>
            <person name="Que H."/>
            <person name="Xie Y."/>
            <person name="Holland P.W."/>
            <person name="Paps J."/>
            <person name="Zhu Y."/>
            <person name="Wu F."/>
            <person name="Chen Y."/>
            <person name="Wang J."/>
            <person name="Peng C."/>
            <person name="Meng J."/>
            <person name="Yang L."/>
            <person name="Liu J."/>
            <person name="Wen B."/>
            <person name="Zhang N."/>
            <person name="Huang Z."/>
            <person name="Zhu Q."/>
            <person name="Feng Y."/>
            <person name="Mount A."/>
            <person name="Hedgecock D."/>
            <person name="Xu Z."/>
            <person name="Liu Y."/>
            <person name="Domazet-Loso T."/>
            <person name="Du Y."/>
            <person name="Sun X."/>
            <person name="Zhang S."/>
            <person name="Liu B."/>
            <person name="Cheng P."/>
            <person name="Jiang X."/>
            <person name="Li J."/>
            <person name="Fan D."/>
            <person name="Wang W."/>
            <person name="Fu W."/>
            <person name="Wang T."/>
            <person name="Wang B."/>
            <person name="Zhang J."/>
            <person name="Peng Z."/>
            <person name="Li Y."/>
            <person name="Li N."/>
            <person name="Wang J."/>
            <person name="Chen M."/>
            <person name="He Y."/>
            <person name="Tan F."/>
            <person name="Song X."/>
            <person name="Zheng Q."/>
            <person name="Huang R."/>
            <person name="Yang H."/>
            <person name="Du X."/>
            <person name="Chen L."/>
            <person name="Yang M."/>
            <person name="Gaffney P.M."/>
            <person name="Wang S."/>
            <person name="Luo L."/>
            <person name="She Z."/>
            <person name="Ming Y."/>
            <person name="Huang W."/>
            <person name="Zhang S."/>
            <person name="Huang B."/>
            <person name="Zhang Y."/>
            <person name="Qu T."/>
            <person name="Ni P."/>
            <person name="Miao G."/>
            <person name="Wang J."/>
            <person name="Wang Q."/>
            <person name="Steinberg C.E."/>
            <person name="Wang H."/>
            <person name="Li N."/>
            <person name="Qian L."/>
            <person name="Zhang G."/>
            <person name="Li Y."/>
            <person name="Yang H."/>
            <person name="Liu X."/>
            <person name="Wang J."/>
            <person name="Yin Y."/>
            <person name="Wang J."/>
        </authorList>
    </citation>
    <scope>NUCLEOTIDE SEQUENCE [LARGE SCALE GENOMIC DNA]</scope>
    <source>
        <strain evidence="1">05x7-T-G4-1.051#20</strain>
    </source>
</reference>
<accession>K1QRE9</accession>
<sequence length="163" mass="17962">MKRHETINTIGAEKTALGNDFPKIYKVQFAIQGLENQEKAKVISKEPKIFQELHHAVFLAKALLKCNTTEDMNNLTLIALAAQLKDSLKAEMSALTLSNLPIKERSARTIEHNPTIRIQYASVPNKLRPSTFLLLTAAPSVTPGPALSIAVALSNQQWTHPPS</sequence>